<dbReference type="KEGG" id="cai:Caci_2914"/>
<reference evidence="1 2" key="1">
    <citation type="journal article" date="2009" name="Stand. Genomic Sci.">
        <title>Complete genome sequence of Catenulispora acidiphila type strain (ID 139908).</title>
        <authorList>
            <person name="Copeland A."/>
            <person name="Lapidus A."/>
            <person name="Glavina Del Rio T."/>
            <person name="Nolan M."/>
            <person name="Lucas S."/>
            <person name="Chen F."/>
            <person name="Tice H."/>
            <person name="Cheng J.F."/>
            <person name="Bruce D."/>
            <person name="Goodwin L."/>
            <person name="Pitluck S."/>
            <person name="Mikhailova N."/>
            <person name="Pati A."/>
            <person name="Ivanova N."/>
            <person name="Mavromatis K."/>
            <person name="Chen A."/>
            <person name="Palaniappan K."/>
            <person name="Chain P."/>
            <person name="Land M."/>
            <person name="Hauser L."/>
            <person name="Chang Y.J."/>
            <person name="Jeffries C.D."/>
            <person name="Chertkov O."/>
            <person name="Brettin T."/>
            <person name="Detter J.C."/>
            <person name="Han C."/>
            <person name="Ali Z."/>
            <person name="Tindall B.J."/>
            <person name="Goker M."/>
            <person name="Bristow J."/>
            <person name="Eisen J.A."/>
            <person name="Markowitz V."/>
            <person name="Hugenholtz P."/>
            <person name="Kyrpides N.C."/>
            <person name="Klenk H.P."/>
        </authorList>
    </citation>
    <scope>NUCLEOTIDE SEQUENCE [LARGE SCALE GENOMIC DNA]</scope>
    <source>
        <strain evidence="2">DSM 44928 / JCM 14897 / NBRC 102108 / NRRL B-24433 / ID139908</strain>
    </source>
</reference>
<dbReference type="RefSeq" id="WP_012787116.1">
    <property type="nucleotide sequence ID" value="NC_013131.1"/>
</dbReference>
<dbReference type="HOGENOM" id="CLU_2786258_0_0_11"/>
<accession>C7Q2T1</accession>
<dbReference type="Proteomes" id="UP000000851">
    <property type="component" value="Chromosome"/>
</dbReference>
<proteinExistence type="predicted"/>
<sequence>MNVWRCARCGKLNESEAFVLWDDDNSCWFQVGDKYGSNEPKCHGCLANIYTNPELMGQMYRLEPIEAP</sequence>
<dbReference type="EMBL" id="CP001700">
    <property type="protein sequence ID" value="ACU71823.1"/>
    <property type="molecule type" value="Genomic_DNA"/>
</dbReference>
<evidence type="ECO:0000313" key="1">
    <source>
        <dbReference type="EMBL" id="ACU71823.1"/>
    </source>
</evidence>
<dbReference type="AlphaFoldDB" id="C7Q2T1"/>
<dbReference type="STRING" id="479433.Caci_2914"/>
<dbReference type="InParanoid" id="C7Q2T1"/>
<evidence type="ECO:0000313" key="2">
    <source>
        <dbReference type="Proteomes" id="UP000000851"/>
    </source>
</evidence>
<name>C7Q2T1_CATAD</name>
<organism evidence="1 2">
    <name type="scientific">Catenulispora acidiphila (strain DSM 44928 / JCM 14897 / NBRC 102108 / NRRL B-24433 / ID139908)</name>
    <dbReference type="NCBI Taxonomy" id="479433"/>
    <lineage>
        <taxon>Bacteria</taxon>
        <taxon>Bacillati</taxon>
        <taxon>Actinomycetota</taxon>
        <taxon>Actinomycetes</taxon>
        <taxon>Catenulisporales</taxon>
        <taxon>Catenulisporaceae</taxon>
        <taxon>Catenulispora</taxon>
    </lineage>
</organism>
<keyword evidence="2" id="KW-1185">Reference proteome</keyword>
<protein>
    <submittedName>
        <fullName evidence="1">Uncharacterized protein</fullName>
    </submittedName>
</protein>
<gene>
    <name evidence="1" type="ordered locus">Caci_2914</name>
</gene>